<protein>
    <submittedName>
        <fullName evidence="1">Uncharacterized protein</fullName>
    </submittedName>
</protein>
<accession>A0A645BE72</accession>
<dbReference type="AlphaFoldDB" id="A0A645BE72"/>
<dbReference type="EMBL" id="VSSQ01019403">
    <property type="protein sequence ID" value="MPM63416.1"/>
    <property type="molecule type" value="Genomic_DNA"/>
</dbReference>
<comment type="caution">
    <text evidence="1">The sequence shown here is derived from an EMBL/GenBank/DDBJ whole genome shotgun (WGS) entry which is preliminary data.</text>
</comment>
<gene>
    <name evidence="1" type="ORF">SDC9_110296</name>
</gene>
<sequence>MFADHLHAHHGVTFDLEPHAGHAARGTPHRADLVVVLVEQAGHAEPGRKQDFVAVFTDSGADEIVILFDDQGTQPGPAEVLEQRELAFLDVSPARSHDDILVRLVEFVR</sequence>
<name>A0A645BE72_9ZZZZ</name>
<proteinExistence type="predicted"/>
<organism evidence="1">
    <name type="scientific">bioreactor metagenome</name>
    <dbReference type="NCBI Taxonomy" id="1076179"/>
    <lineage>
        <taxon>unclassified sequences</taxon>
        <taxon>metagenomes</taxon>
        <taxon>ecological metagenomes</taxon>
    </lineage>
</organism>
<reference evidence="1" key="1">
    <citation type="submission" date="2019-08" db="EMBL/GenBank/DDBJ databases">
        <authorList>
            <person name="Kucharzyk K."/>
            <person name="Murdoch R.W."/>
            <person name="Higgins S."/>
            <person name="Loffler F."/>
        </authorList>
    </citation>
    <scope>NUCLEOTIDE SEQUENCE</scope>
</reference>
<evidence type="ECO:0000313" key="1">
    <source>
        <dbReference type="EMBL" id="MPM63416.1"/>
    </source>
</evidence>